<dbReference type="SUPFAM" id="SSF51366">
    <property type="entry name" value="Ribulose-phoshate binding barrel"/>
    <property type="match status" value="1"/>
</dbReference>
<name>B6WRW6_9BACT</name>
<evidence type="ECO:0000256" key="7">
    <source>
        <dbReference type="ARBA" id="ARBA00023141"/>
    </source>
</evidence>
<dbReference type="UniPathway" id="UPA00035">
    <property type="reaction ID" value="UER00042"/>
</dbReference>
<dbReference type="InterPro" id="IPR001240">
    <property type="entry name" value="PRAI_dom"/>
</dbReference>
<dbReference type="InterPro" id="IPR011060">
    <property type="entry name" value="RibuloseP-bd_barrel"/>
</dbReference>
<dbReference type="eggNOG" id="COG0135">
    <property type="taxonomic scope" value="Bacteria"/>
</dbReference>
<evidence type="ECO:0000256" key="8">
    <source>
        <dbReference type="ARBA" id="ARBA00023235"/>
    </source>
</evidence>
<gene>
    <name evidence="9 11" type="primary">trpF</name>
    <name evidence="11" type="ORF">DESPIG_00809</name>
</gene>
<dbReference type="GO" id="GO:0004640">
    <property type="term" value="F:phosphoribosylanthranilate isomerase activity"/>
    <property type="evidence" value="ECO:0007669"/>
    <property type="project" value="UniProtKB-UniRule"/>
</dbReference>
<dbReference type="EMBL" id="ABXU01000025">
    <property type="protein sequence ID" value="EEB34319.1"/>
    <property type="molecule type" value="Genomic_DNA"/>
</dbReference>
<dbReference type="HOGENOM" id="CLU_076364_2_0_7"/>
<dbReference type="STRING" id="901.DESPIGER_0492"/>
<keyword evidence="8 9" id="KW-0413">Isomerase</keyword>
<dbReference type="CDD" id="cd00405">
    <property type="entry name" value="PRAI"/>
    <property type="match status" value="1"/>
</dbReference>
<keyword evidence="7 9" id="KW-0057">Aromatic amino acid biosynthesis</keyword>
<dbReference type="PANTHER" id="PTHR42894:SF1">
    <property type="entry name" value="N-(5'-PHOSPHORIBOSYL)ANTHRANILATE ISOMERASE"/>
    <property type="match status" value="1"/>
</dbReference>
<comment type="pathway">
    <text evidence="2 9">Amino-acid biosynthesis; L-tryptophan biosynthesis; L-tryptophan from chorismate: step 3/5.</text>
</comment>
<dbReference type="GO" id="GO:0000162">
    <property type="term" value="P:L-tryptophan biosynthetic process"/>
    <property type="evidence" value="ECO:0007669"/>
    <property type="project" value="UniProtKB-UniRule"/>
</dbReference>
<comment type="catalytic activity">
    <reaction evidence="1 9">
        <text>N-(5-phospho-beta-D-ribosyl)anthranilate = 1-(2-carboxyphenylamino)-1-deoxy-D-ribulose 5-phosphate</text>
        <dbReference type="Rhea" id="RHEA:21540"/>
        <dbReference type="ChEBI" id="CHEBI:18277"/>
        <dbReference type="ChEBI" id="CHEBI:58613"/>
        <dbReference type="EC" id="5.3.1.24"/>
    </reaction>
</comment>
<dbReference type="EC" id="5.3.1.24" evidence="3 9"/>
<evidence type="ECO:0000313" key="12">
    <source>
        <dbReference type="Proteomes" id="UP000003676"/>
    </source>
</evidence>
<proteinExistence type="inferred from homology"/>
<evidence type="ECO:0000256" key="2">
    <source>
        <dbReference type="ARBA" id="ARBA00004664"/>
    </source>
</evidence>
<reference evidence="11 12" key="1">
    <citation type="submission" date="2008-10" db="EMBL/GenBank/DDBJ databases">
        <title>Draft genome sequence of Desulvovibrio piger (ATCC 29098).</title>
        <authorList>
            <person name="Sudarsanam P."/>
            <person name="Ley R."/>
            <person name="Guruge J."/>
            <person name="Turnbaugh P.J."/>
            <person name="Mahowald M."/>
            <person name="Liep D."/>
            <person name="Gordon J."/>
        </authorList>
    </citation>
    <scope>NUCLEOTIDE SEQUENCE [LARGE SCALE GENOMIC DNA]</scope>
    <source>
        <strain evidence="11 12">ATCC 29098</strain>
    </source>
</reference>
<evidence type="ECO:0000256" key="1">
    <source>
        <dbReference type="ARBA" id="ARBA00001164"/>
    </source>
</evidence>
<evidence type="ECO:0000313" key="11">
    <source>
        <dbReference type="EMBL" id="EEB34319.1"/>
    </source>
</evidence>
<evidence type="ECO:0000256" key="4">
    <source>
        <dbReference type="ARBA" id="ARBA00022272"/>
    </source>
</evidence>
<dbReference type="Gene3D" id="3.20.20.70">
    <property type="entry name" value="Aldolase class I"/>
    <property type="match status" value="1"/>
</dbReference>
<dbReference type="Proteomes" id="UP000003676">
    <property type="component" value="Unassembled WGS sequence"/>
</dbReference>
<evidence type="ECO:0000256" key="5">
    <source>
        <dbReference type="ARBA" id="ARBA00022605"/>
    </source>
</evidence>
<dbReference type="AlphaFoldDB" id="B6WRW6"/>
<protein>
    <recommendedName>
        <fullName evidence="4 9">N-(5'-phosphoribosyl)anthranilate isomerase</fullName>
        <shortName evidence="9">PRAI</shortName>
        <ecNumber evidence="3 9">5.3.1.24</ecNumber>
    </recommendedName>
</protein>
<dbReference type="PANTHER" id="PTHR42894">
    <property type="entry name" value="N-(5'-PHOSPHORIBOSYL)ANTHRANILATE ISOMERASE"/>
    <property type="match status" value="1"/>
</dbReference>
<evidence type="ECO:0000259" key="10">
    <source>
        <dbReference type="Pfam" id="PF00697"/>
    </source>
</evidence>
<comment type="similarity">
    <text evidence="9">Belongs to the TrpF family.</text>
</comment>
<dbReference type="HAMAP" id="MF_00135">
    <property type="entry name" value="PRAI"/>
    <property type="match status" value="1"/>
</dbReference>
<dbReference type="InterPro" id="IPR044643">
    <property type="entry name" value="TrpF_fam"/>
</dbReference>
<reference evidence="11 12" key="2">
    <citation type="submission" date="2008-10" db="EMBL/GenBank/DDBJ databases">
        <authorList>
            <person name="Fulton L."/>
            <person name="Clifton S."/>
            <person name="Fulton B."/>
            <person name="Xu J."/>
            <person name="Minx P."/>
            <person name="Pepin K.H."/>
            <person name="Johnson M."/>
            <person name="Bhonagiri V."/>
            <person name="Nash W.E."/>
            <person name="Mardis E.R."/>
            <person name="Wilson R.K."/>
        </authorList>
    </citation>
    <scope>NUCLEOTIDE SEQUENCE [LARGE SCALE GENOMIC DNA]</scope>
    <source>
        <strain evidence="11 12">ATCC 29098</strain>
    </source>
</reference>
<dbReference type="Pfam" id="PF00697">
    <property type="entry name" value="PRAI"/>
    <property type="match status" value="1"/>
</dbReference>
<evidence type="ECO:0000256" key="9">
    <source>
        <dbReference type="HAMAP-Rule" id="MF_00135"/>
    </source>
</evidence>
<evidence type="ECO:0000256" key="3">
    <source>
        <dbReference type="ARBA" id="ARBA00012572"/>
    </source>
</evidence>
<sequence length="223" mass="23964">MVGRKGIMLLKFCGLRRQEDVGLAARLGATHCGFVFHAGSPRCVDAVTVSRLESGSMVRVGVFTGQDSGEIARIMRLARLDMAQLHADQSEECARQLGPERVIRVLWPQRYGDTAALEAAAGRYADSCSLYLLDAGRAGGGSGRTLAWKDLGSLRLPHPWLLAGGMSPANFRQALTQCRPDGVDCNSGVEKAPGRKDARAMTDMARLVEEILRDGPTGPSVRA</sequence>
<organism evidence="11 12">
    <name type="scientific">Desulfovibrio piger ATCC 29098</name>
    <dbReference type="NCBI Taxonomy" id="411464"/>
    <lineage>
        <taxon>Bacteria</taxon>
        <taxon>Pseudomonadati</taxon>
        <taxon>Thermodesulfobacteriota</taxon>
        <taxon>Desulfovibrionia</taxon>
        <taxon>Desulfovibrionales</taxon>
        <taxon>Desulfovibrionaceae</taxon>
        <taxon>Desulfovibrio</taxon>
    </lineage>
</organism>
<evidence type="ECO:0000256" key="6">
    <source>
        <dbReference type="ARBA" id="ARBA00022822"/>
    </source>
</evidence>
<keyword evidence="5 9" id="KW-0028">Amino-acid biosynthesis</keyword>
<accession>B6WRW6</accession>
<keyword evidence="6 9" id="KW-0822">Tryptophan biosynthesis</keyword>
<feature type="domain" description="N-(5'phosphoribosyl) anthranilate isomerase (PRAI)" evidence="10">
    <location>
        <begin position="11"/>
        <end position="202"/>
    </location>
</feature>
<dbReference type="InterPro" id="IPR013785">
    <property type="entry name" value="Aldolase_TIM"/>
</dbReference>
<comment type="caution">
    <text evidence="11">The sequence shown here is derived from an EMBL/GenBank/DDBJ whole genome shotgun (WGS) entry which is preliminary data.</text>
</comment>